<evidence type="ECO:0000313" key="3">
    <source>
        <dbReference type="Proteomes" id="UP000747110"/>
    </source>
</evidence>
<feature type="region of interest" description="Disordered" evidence="1">
    <location>
        <begin position="914"/>
        <end position="961"/>
    </location>
</feature>
<feature type="compositionally biased region" description="Low complexity" evidence="1">
    <location>
        <begin position="1677"/>
        <end position="1692"/>
    </location>
</feature>
<feature type="compositionally biased region" description="Polar residues" evidence="1">
    <location>
        <begin position="25"/>
        <end position="44"/>
    </location>
</feature>
<name>A0A8J4FSC9_9CHLO</name>
<feature type="compositionally biased region" description="Low complexity" evidence="1">
    <location>
        <begin position="664"/>
        <end position="675"/>
    </location>
</feature>
<feature type="region of interest" description="Disordered" evidence="1">
    <location>
        <begin position="1050"/>
        <end position="1108"/>
    </location>
</feature>
<feature type="region of interest" description="Disordered" evidence="1">
    <location>
        <begin position="1016"/>
        <end position="1035"/>
    </location>
</feature>
<dbReference type="Proteomes" id="UP000747110">
    <property type="component" value="Unassembled WGS sequence"/>
</dbReference>
<feature type="region of interest" description="Disordered" evidence="1">
    <location>
        <begin position="631"/>
        <end position="785"/>
    </location>
</feature>
<proteinExistence type="predicted"/>
<protein>
    <submittedName>
        <fullName evidence="2">Uncharacterized protein</fullName>
    </submittedName>
</protein>
<dbReference type="OrthoDB" id="537868at2759"/>
<feature type="compositionally biased region" description="Basic residues" evidence="1">
    <location>
        <begin position="697"/>
        <end position="713"/>
    </location>
</feature>
<dbReference type="PROSITE" id="PS50096">
    <property type="entry name" value="IQ"/>
    <property type="match status" value="1"/>
</dbReference>
<comment type="caution">
    <text evidence="2">The sequence shown here is derived from an EMBL/GenBank/DDBJ whole genome shotgun (WGS) entry which is preliminary data.</text>
</comment>
<dbReference type="Gene3D" id="1.20.5.190">
    <property type="match status" value="1"/>
</dbReference>
<feature type="compositionally biased region" description="Polar residues" evidence="1">
    <location>
        <begin position="916"/>
        <end position="934"/>
    </location>
</feature>
<reference evidence="2" key="1">
    <citation type="journal article" date="2021" name="Proc. Natl. Acad. Sci. U.S.A.">
        <title>Three genomes in the algal genus Volvox reveal the fate of a haploid sex-determining region after a transition to homothallism.</title>
        <authorList>
            <person name="Yamamoto K."/>
            <person name="Hamaji T."/>
            <person name="Kawai-Toyooka H."/>
            <person name="Matsuzaki R."/>
            <person name="Takahashi F."/>
            <person name="Nishimura Y."/>
            <person name="Kawachi M."/>
            <person name="Noguchi H."/>
            <person name="Minakuchi Y."/>
            <person name="Umen J.G."/>
            <person name="Toyoda A."/>
            <person name="Nozaki H."/>
        </authorList>
    </citation>
    <scope>NUCLEOTIDE SEQUENCE</scope>
    <source>
        <strain evidence="2">NIES-3786</strain>
    </source>
</reference>
<feature type="region of interest" description="Disordered" evidence="1">
    <location>
        <begin position="241"/>
        <end position="269"/>
    </location>
</feature>
<feature type="compositionally biased region" description="Polar residues" evidence="1">
    <location>
        <begin position="1051"/>
        <end position="1070"/>
    </location>
</feature>
<feature type="compositionally biased region" description="Polar residues" evidence="1">
    <location>
        <begin position="676"/>
        <end position="691"/>
    </location>
</feature>
<accession>A0A8J4FSC9</accession>
<evidence type="ECO:0000313" key="2">
    <source>
        <dbReference type="EMBL" id="GIL88275.1"/>
    </source>
</evidence>
<feature type="compositionally biased region" description="Low complexity" evidence="1">
    <location>
        <begin position="1657"/>
        <end position="1669"/>
    </location>
</feature>
<feature type="compositionally biased region" description="Low complexity" evidence="1">
    <location>
        <begin position="724"/>
        <end position="746"/>
    </location>
</feature>
<keyword evidence="3" id="KW-1185">Reference proteome</keyword>
<evidence type="ECO:0000256" key="1">
    <source>
        <dbReference type="SAM" id="MobiDB-lite"/>
    </source>
</evidence>
<feature type="compositionally biased region" description="Low complexity" evidence="1">
    <location>
        <begin position="1619"/>
        <end position="1630"/>
    </location>
</feature>
<dbReference type="EMBL" id="BNCP01000043">
    <property type="protein sequence ID" value="GIL88275.1"/>
    <property type="molecule type" value="Genomic_DNA"/>
</dbReference>
<sequence>MRASFAVRGPGEQPEAPRGLLGFLSKSQPNHGAERTYSSYGPSSESDDDGDQNRFRYPGMPREPKPIKLTDPYPGGKLAGSRAATEQAQEVQPLEHDGSTTVLFIKAGSEHRALLYLMQKVNRYFALDDMLPEVPPDIAAYHYILLAPPKDGPVDGDAATSFRNSTLFLLSGMVLRRLKVMAKDPMALGLVDSTVMQRRLPMRKLGAKLAGALEGASGLASGSNGGSSQFARKASFAARMGPEASGGSESEMGRHDSKRWATNRRPRRNGPPELIPVAIYSHPLYLDTAASIIRNFNRTGLIVTPYLYSTVVAAAAVCTIQGWWRSHLIRGMSNFGALLKMSRAARTIQRSWRAFMLRSRLHMLSAVRRLTAMVGSLLLGANLALTVEHCLALRERAGRPRPAPLFPEQRLRYAFDRAGGLVLVEPERMMPKPFRDGNWTPGLPPPPVLRSLPEWCGVPLLMYGERAAVSVHGCREVLGLDSILQLITRDTVWRDNAGNELSRTTLPDTNAVDPGATAATIAGGGTADDVVLAIITFPSVHEAAVRAAMLSVYTWDPRRRTGVNLVPLHQTAAARGVQAQAAVVQAINTIAASAGHLVSTAPLESERQVATPPGPSGAGAMYTSTASLAWRHAPPGGRERQRGSGAVNVGTPSLELRSPIRALGGSPFASSGASPTHTGGPSGASSFSHAMSGSHHSLARSHSHSHSHSHVHSHAGSPTRTISPVRPRVGGASGGVPVPYSPGSPRRVQHSPPHAGVGTRTPSPLRRQGAPTPPPSLPPVAMRPGTVPALSTAKFRDLDPAATVTAAANAAAADAAGVEYQVGTSSGPLPALPQLQLQNHGDGGQPRPRTTPAIKREGDISPVMSLCGAEPSLAGMTLGHAARSLGGLYDTQPGAPLPLDNVPLSSLARALSPPSTYRQNAYRASNTNPPTDTNVGDGDASATGRDSRRCTDSTGVVPSQDVPYGAAYRGYDMPGSERLDKGGSSMPASTGVAFPVDAFAGADGRTAAGFVQKRVSGPGQEERAQAKAAALAAVDGPDDEVRETITPLDSLASTSVTPTRQLQTAYSSQPPGAYGGETPAAGLGDRGSVEGNDEAEGALGPPIPCEEPEQEDPYARMTVLQRHQAMGLYNDMLLLPVPRHRLGIEVEAGLEAGGYQQGADYGVLETIYYDALPQQQSSGICLPCSDPSQLQGVSPDGGAPGQGDPCNENPELVVGPMPVDYAYPATIVAELAEALGNQGRTDRHFADSSVRICKLITAEEAFARHRQLMSTLMLTQVIGRQTAVGHVQAPNYTPLNVRAMNQIVSEMRRVYRGEAAELVANMREQHKEAIAAVKQEMAAAARVVASTSCMQAAVVDSELARADEERSRAVRARATRAHLRTLRRERAMQDRAFAAAFGRQVAGASKQIVRSEIRARDAVVADATATQGAIRRQLNHMTQEHITMAATEMATSNRVRASIVRSEGWTSQVASHYHLLEQWQADLVALRRDDNYARMRRVGPAGGVWGASRPRELLRAPLPLTNVVSAAAAAAAAASAATNGSSTAAGGTGGAIVAAPATGAWRSQSAGDARHSTLAAFTPPGSGGSGDAEGLFSVLPSGVTRVSFSSVWPPFDGDHGSLAASSAPPSAMPSRQTRHRGSLLPQPLPEGYVPGGGAAGGVAAAVTPSTPATGAPPPLVENSEAATTASNASNAEAELAQANEAVTAPLRPGAKAAALAALAVANGLRQRGSPPRNLVEGPGGRLVDFLPEAYSVQPFGSRQGPNPPRPVGMVVSRY</sequence>
<feature type="region of interest" description="Disordered" evidence="1">
    <location>
        <begin position="1754"/>
        <end position="1774"/>
    </location>
</feature>
<feature type="region of interest" description="Disordered" evidence="1">
    <location>
        <begin position="1616"/>
        <end position="1692"/>
    </location>
</feature>
<dbReference type="CDD" id="cd23767">
    <property type="entry name" value="IQCD"/>
    <property type="match status" value="1"/>
</dbReference>
<organism evidence="2 3">
    <name type="scientific">Volvox reticuliferus</name>
    <dbReference type="NCBI Taxonomy" id="1737510"/>
    <lineage>
        <taxon>Eukaryota</taxon>
        <taxon>Viridiplantae</taxon>
        <taxon>Chlorophyta</taxon>
        <taxon>core chlorophytes</taxon>
        <taxon>Chlorophyceae</taxon>
        <taxon>CS clade</taxon>
        <taxon>Chlamydomonadales</taxon>
        <taxon>Volvocaceae</taxon>
        <taxon>Volvox</taxon>
    </lineage>
</organism>
<gene>
    <name evidence="2" type="ORF">Vretifemale_16209</name>
</gene>
<feature type="region of interest" description="Disordered" evidence="1">
    <location>
        <begin position="1"/>
        <end position="83"/>
    </location>
</feature>